<dbReference type="OMA" id="VMCLEIE"/>
<evidence type="ECO:0000313" key="3">
    <source>
        <dbReference type="Proteomes" id="UP000006038"/>
    </source>
</evidence>
<reference evidence="2" key="1">
    <citation type="journal article" date="2013" name="Nat. Commun.">
        <title>Whole-genome sequencing of Oryza brachyantha reveals mechanisms underlying Oryza genome evolution.</title>
        <authorList>
            <person name="Chen J."/>
            <person name="Huang Q."/>
            <person name="Gao D."/>
            <person name="Wang J."/>
            <person name="Lang Y."/>
            <person name="Liu T."/>
            <person name="Li B."/>
            <person name="Bai Z."/>
            <person name="Luis Goicoechea J."/>
            <person name="Liang C."/>
            <person name="Chen C."/>
            <person name="Zhang W."/>
            <person name="Sun S."/>
            <person name="Liao Y."/>
            <person name="Zhang X."/>
            <person name="Yang L."/>
            <person name="Song C."/>
            <person name="Wang M."/>
            <person name="Shi J."/>
            <person name="Liu G."/>
            <person name="Liu J."/>
            <person name="Zhou H."/>
            <person name="Zhou W."/>
            <person name="Yu Q."/>
            <person name="An N."/>
            <person name="Chen Y."/>
            <person name="Cai Q."/>
            <person name="Wang B."/>
            <person name="Liu B."/>
            <person name="Min J."/>
            <person name="Huang Y."/>
            <person name="Wu H."/>
            <person name="Li Z."/>
            <person name="Zhang Y."/>
            <person name="Yin Y."/>
            <person name="Song W."/>
            <person name="Jiang J."/>
            <person name="Jackson S.A."/>
            <person name="Wing R.A."/>
            <person name="Wang J."/>
            <person name="Chen M."/>
        </authorList>
    </citation>
    <scope>NUCLEOTIDE SEQUENCE [LARGE SCALE GENOMIC DNA]</scope>
    <source>
        <strain evidence="2">cv. IRGC 101232</strain>
    </source>
</reference>
<dbReference type="AlphaFoldDB" id="J3LSD7"/>
<dbReference type="Proteomes" id="UP000006038">
    <property type="component" value="Chromosome 3"/>
</dbReference>
<sequence length="67" mass="7720">SWLICLLGKITIHHIVMCLEIEEQNKQAMQVPEPSHYGPSSQQRCKLRWPHKTAGMGKLLWQPKIDG</sequence>
<organism evidence="2">
    <name type="scientific">Oryza brachyantha</name>
    <name type="common">malo sina</name>
    <dbReference type="NCBI Taxonomy" id="4533"/>
    <lineage>
        <taxon>Eukaryota</taxon>
        <taxon>Viridiplantae</taxon>
        <taxon>Streptophyta</taxon>
        <taxon>Embryophyta</taxon>
        <taxon>Tracheophyta</taxon>
        <taxon>Spermatophyta</taxon>
        <taxon>Magnoliopsida</taxon>
        <taxon>Liliopsida</taxon>
        <taxon>Poales</taxon>
        <taxon>Poaceae</taxon>
        <taxon>BOP clade</taxon>
        <taxon>Oryzoideae</taxon>
        <taxon>Oryzeae</taxon>
        <taxon>Oryzinae</taxon>
        <taxon>Oryza</taxon>
    </lineage>
</organism>
<evidence type="ECO:0000313" key="2">
    <source>
        <dbReference type="EnsemblPlants" id="OB03G39630.1"/>
    </source>
</evidence>
<dbReference type="Gramene" id="OB03G39630.1">
    <property type="protein sequence ID" value="OB03G39630.1"/>
    <property type="gene ID" value="OB03G39630"/>
</dbReference>
<dbReference type="EnsemblPlants" id="OB03G39630.1">
    <property type="protein sequence ID" value="OB03G39630.1"/>
    <property type="gene ID" value="OB03G39630"/>
</dbReference>
<proteinExistence type="predicted"/>
<dbReference type="HOGENOM" id="CLU_193418_0_0_1"/>
<name>J3LSD7_ORYBR</name>
<accession>J3LSD7</accession>
<keyword evidence="1" id="KW-0732">Signal</keyword>
<reference evidence="2" key="2">
    <citation type="submission" date="2013-04" db="UniProtKB">
        <authorList>
            <consortium name="EnsemblPlants"/>
        </authorList>
    </citation>
    <scope>IDENTIFICATION</scope>
</reference>
<feature type="signal peptide" evidence="1">
    <location>
        <begin position="1"/>
        <end position="18"/>
    </location>
</feature>
<evidence type="ECO:0000256" key="1">
    <source>
        <dbReference type="SAM" id="SignalP"/>
    </source>
</evidence>
<feature type="chain" id="PRO_5003772968" evidence="1">
    <location>
        <begin position="19"/>
        <end position="67"/>
    </location>
</feature>
<keyword evidence="3" id="KW-1185">Reference proteome</keyword>
<protein>
    <submittedName>
        <fullName evidence="2">Uncharacterized protein</fullName>
    </submittedName>
</protein>